<comment type="caution">
    <text evidence="1">The sequence shown here is derived from an EMBL/GenBank/DDBJ whole genome shotgun (WGS) entry which is preliminary data.</text>
</comment>
<gene>
    <name evidence="1" type="ORF">PDIGIT_LOCUS9763</name>
</gene>
<proteinExistence type="predicted"/>
<name>A0A9W4UJV6_9PLEO</name>
<keyword evidence="2" id="KW-1185">Reference proteome</keyword>
<evidence type="ECO:0000313" key="1">
    <source>
        <dbReference type="EMBL" id="CAI6336659.1"/>
    </source>
</evidence>
<protein>
    <submittedName>
        <fullName evidence="1">Uncharacterized protein</fullName>
    </submittedName>
</protein>
<dbReference type="Proteomes" id="UP001152607">
    <property type="component" value="Unassembled WGS sequence"/>
</dbReference>
<organism evidence="1 2">
    <name type="scientific">Periconia digitata</name>
    <dbReference type="NCBI Taxonomy" id="1303443"/>
    <lineage>
        <taxon>Eukaryota</taxon>
        <taxon>Fungi</taxon>
        <taxon>Dikarya</taxon>
        <taxon>Ascomycota</taxon>
        <taxon>Pezizomycotina</taxon>
        <taxon>Dothideomycetes</taxon>
        <taxon>Pleosporomycetidae</taxon>
        <taxon>Pleosporales</taxon>
        <taxon>Massarineae</taxon>
        <taxon>Periconiaceae</taxon>
        <taxon>Periconia</taxon>
    </lineage>
</organism>
<dbReference type="EMBL" id="CAOQHR010000006">
    <property type="protein sequence ID" value="CAI6336659.1"/>
    <property type="molecule type" value="Genomic_DNA"/>
</dbReference>
<dbReference type="AlphaFoldDB" id="A0A9W4UJV6"/>
<evidence type="ECO:0000313" key="2">
    <source>
        <dbReference type="Proteomes" id="UP001152607"/>
    </source>
</evidence>
<reference evidence="1" key="1">
    <citation type="submission" date="2023-01" db="EMBL/GenBank/DDBJ databases">
        <authorList>
            <person name="Van Ghelder C."/>
            <person name="Rancurel C."/>
        </authorList>
    </citation>
    <scope>NUCLEOTIDE SEQUENCE</scope>
    <source>
        <strain evidence="1">CNCM I-4278</strain>
    </source>
</reference>
<accession>A0A9W4UJV6</accession>
<sequence>MRYQGRFFFSRPSLCHYPPLASMSRLLDSSLSIKKFNPAAYPYPQPNIAAGTRHLNAHEILHTLLLHVEWLQRDRHRKLYIHTDSVC</sequence>